<dbReference type="SUPFAM" id="SSF102114">
    <property type="entry name" value="Radical SAM enzymes"/>
    <property type="match status" value="1"/>
</dbReference>
<dbReference type="Pfam" id="PF04055">
    <property type="entry name" value="Radical_SAM"/>
    <property type="match status" value="1"/>
</dbReference>
<organism evidence="2 3">
    <name type="scientific">Hominiventricola aquisgranensis</name>
    <dbReference type="NCBI Taxonomy" id="3133164"/>
    <lineage>
        <taxon>Bacteria</taxon>
        <taxon>Bacillati</taxon>
        <taxon>Bacillota</taxon>
        <taxon>Clostridia</taxon>
        <taxon>Lachnospirales</taxon>
        <taxon>Lachnospiraceae</taxon>
        <taxon>Hominiventricola</taxon>
    </lineage>
</organism>
<dbReference type="RefSeq" id="WP_349143642.1">
    <property type="nucleotide sequence ID" value="NZ_JBBMFC010000003.1"/>
</dbReference>
<dbReference type="CDD" id="cd01335">
    <property type="entry name" value="Radical_SAM"/>
    <property type="match status" value="1"/>
</dbReference>
<dbReference type="EMBL" id="JBBMFC010000003">
    <property type="protein sequence ID" value="MEQ2577624.1"/>
    <property type="molecule type" value="Genomic_DNA"/>
</dbReference>
<dbReference type="InterPro" id="IPR023404">
    <property type="entry name" value="rSAM_horseshoe"/>
</dbReference>
<dbReference type="SFLD" id="SFLDF00310">
    <property type="entry name" value="oxygen-independent_coproporphy"/>
    <property type="match status" value="1"/>
</dbReference>
<dbReference type="InterPro" id="IPR058240">
    <property type="entry name" value="rSAM_sf"/>
</dbReference>
<dbReference type="SFLD" id="SFLDG01082">
    <property type="entry name" value="B12-binding_domain_containing"/>
    <property type="match status" value="1"/>
</dbReference>
<protein>
    <submittedName>
        <fullName evidence="2">Coproporphyrinogen dehydrogenase HemZ</fullName>
        <ecNumber evidence="2">1.3.98.3</ecNumber>
    </submittedName>
</protein>
<dbReference type="InterPro" id="IPR006638">
    <property type="entry name" value="Elp3/MiaA/NifB-like_rSAM"/>
</dbReference>
<proteinExistence type="predicted"/>
<dbReference type="PANTHER" id="PTHR13932:SF1">
    <property type="entry name" value="OXYGEN-INDEPENDENT COPROPORPHYRINOGEN-III OXIDASE-LIKE PROTEIN HEMZ"/>
    <property type="match status" value="1"/>
</dbReference>
<keyword evidence="3" id="KW-1185">Reference proteome</keyword>
<sequence length="488" mass="56224">MIEVIVNRPSFEYDIHSLVKSFFPREDVQIHVQDTFTEDTALRISVEFTDETVSICLMEQGEEKESGVSVINYAERKETKNRMKRQLYQLLCAYTGQTLPWGTLTGIRPAKIAMGLIEQGMSNVETAEYMRNTYLASKEKVALSVMIANRERYVLRNIDYKDGYSLYVGIPFCPSICLYCSFSSYPLERWRKRVDQYLDALCKELDYVADRFRDKKLNTVYIGGGTPTTLEPYQLDRLLTKIQSKFDTEHLQEFTVEAGRPDSITREKLQVLLDHGIDRISINPQTMNQKTLEIIGRRHTVDQVKEAFTLARSMGFAHINMDLIVGLPGESYDDVEHTMKELEAMAPDSVTVHSLAIKRAARLSLFKDKYEEMGLENNMQIMDMTARYCAEMGLSPYYLYRQKNMAGNFENVGYAQPEKAGIYNILIMEEKQTIVACGAGASTKRVWNEQNPDGSYRIERCENIKDVALYIEKIDEMIQRKEELFAEE</sequence>
<evidence type="ECO:0000313" key="3">
    <source>
        <dbReference type="Proteomes" id="UP001470288"/>
    </source>
</evidence>
<dbReference type="PANTHER" id="PTHR13932">
    <property type="entry name" value="COPROPORPHYRINIGEN III OXIDASE"/>
    <property type="match status" value="1"/>
</dbReference>
<dbReference type="Proteomes" id="UP001470288">
    <property type="component" value="Unassembled WGS sequence"/>
</dbReference>
<dbReference type="SFLD" id="SFLDS00029">
    <property type="entry name" value="Radical_SAM"/>
    <property type="match status" value="1"/>
</dbReference>
<comment type="caution">
    <text evidence="2">The sequence shown here is derived from an EMBL/GenBank/DDBJ whole genome shotgun (WGS) entry which is preliminary data.</text>
</comment>
<gene>
    <name evidence="2" type="primary">hemZ</name>
    <name evidence="2" type="ORF">WMO62_02055</name>
</gene>
<name>A0ABV1HXI7_9FIRM</name>
<dbReference type="InterPro" id="IPR034505">
    <property type="entry name" value="Coproporphyrinogen-III_oxidase"/>
</dbReference>
<dbReference type="SFLD" id="SFLDG01065">
    <property type="entry name" value="anaerobic_coproporphyrinogen-I"/>
    <property type="match status" value="1"/>
</dbReference>
<dbReference type="NCBIfam" id="TIGR03994">
    <property type="entry name" value="rSAM_HemZ"/>
    <property type="match status" value="1"/>
</dbReference>
<dbReference type="PROSITE" id="PS51918">
    <property type="entry name" value="RADICAL_SAM"/>
    <property type="match status" value="1"/>
</dbReference>
<keyword evidence="2" id="KW-0560">Oxidoreductase</keyword>
<dbReference type="SMART" id="SM00729">
    <property type="entry name" value="Elp3"/>
    <property type="match status" value="1"/>
</dbReference>
<evidence type="ECO:0000313" key="2">
    <source>
        <dbReference type="EMBL" id="MEQ2577624.1"/>
    </source>
</evidence>
<reference evidence="2 3" key="1">
    <citation type="submission" date="2024-03" db="EMBL/GenBank/DDBJ databases">
        <title>Human intestinal bacterial collection.</title>
        <authorList>
            <person name="Pauvert C."/>
            <person name="Hitch T.C.A."/>
            <person name="Clavel T."/>
        </authorList>
    </citation>
    <scope>NUCLEOTIDE SEQUENCE [LARGE SCALE GENOMIC DNA]</scope>
    <source>
        <strain evidence="2 3">CLA-AA-H78B</strain>
    </source>
</reference>
<dbReference type="InterPro" id="IPR023995">
    <property type="entry name" value="HemZ"/>
</dbReference>
<dbReference type="GO" id="GO:0051989">
    <property type="term" value="F:coproporphyrinogen dehydrogenase activity"/>
    <property type="evidence" value="ECO:0007669"/>
    <property type="project" value="UniProtKB-EC"/>
</dbReference>
<evidence type="ECO:0000259" key="1">
    <source>
        <dbReference type="PROSITE" id="PS51918"/>
    </source>
</evidence>
<accession>A0ABV1HXI7</accession>
<feature type="domain" description="Radical SAM core" evidence="1">
    <location>
        <begin position="158"/>
        <end position="395"/>
    </location>
</feature>
<dbReference type="Gene3D" id="3.80.30.20">
    <property type="entry name" value="tm_1862 like domain"/>
    <property type="match status" value="1"/>
</dbReference>
<dbReference type="InterPro" id="IPR007197">
    <property type="entry name" value="rSAM"/>
</dbReference>
<dbReference type="EC" id="1.3.98.3" evidence="2"/>